<feature type="region of interest" description="Disordered" evidence="2">
    <location>
        <begin position="64"/>
        <end position="112"/>
    </location>
</feature>
<dbReference type="STRING" id="436010.A0A165ZMR6"/>
<sequence>EEFEEGLDVLMMLERAYESAIKAHVAPASSSSSAAEAKEAAENGKTQPLMQGSSTALLAVLEHNPQPQPARPRSPAPPRTRTSSLAQPAPRARSPLVPDLAHTSPGPTTRALLHSPSPLPCIAEGSAGGAPRGGAVLKIAHLGDCMGMLVRGEEIVWRSEEMWWSWNTPVQLGPLSPSRPLTHAHAFTLPIERDDVLILASDGLSDNLWDEDVLDEVVRMRRSFLPSSPSSPSAPASPLPGSASSASPPSPSPSPPTEDAKGLLGRRSLAGMLSEALCSRARRVSEQRPPKCRPGEKEDVDEEVPFARRAREQGKAFRGGKVDDISVVVAVISPAS</sequence>
<keyword evidence="1" id="KW-0904">Protein phosphatase</keyword>
<keyword evidence="1" id="KW-0460">Magnesium</keyword>
<organism evidence="4 5">
    <name type="scientific">Athelia psychrophila</name>
    <dbReference type="NCBI Taxonomy" id="1759441"/>
    <lineage>
        <taxon>Eukaryota</taxon>
        <taxon>Fungi</taxon>
        <taxon>Dikarya</taxon>
        <taxon>Basidiomycota</taxon>
        <taxon>Agaricomycotina</taxon>
        <taxon>Agaricomycetes</taxon>
        <taxon>Agaricomycetidae</taxon>
        <taxon>Atheliales</taxon>
        <taxon>Atheliaceae</taxon>
        <taxon>Athelia</taxon>
    </lineage>
</organism>
<dbReference type="PANTHER" id="PTHR12320:SF84">
    <property type="entry name" value="PROTEIN PHOSPHATASE"/>
    <property type="match status" value="1"/>
</dbReference>
<feature type="compositionally biased region" description="Pro residues" evidence="2">
    <location>
        <begin position="66"/>
        <end position="78"/>
    </location>
</feature>
<reference evidence="4 5" key="1">
    <citation type="journal article" date="2016" name="Mol. Biol. Evol.">
        <title>Comparative Genomics of Early-Diverging Mushroom-Forming Fungi Provides Insights into the Origins of Lignocellulose Decay Capabilities.</title>
        <authorList>
            <person name="Nagy L.G."/>
            <person name="Riley R."/>
            <person name="Tritt A."/>
            <person name="Adam C."/>
            <person name="Daum C."/>
            <person name="Floudas D."/>
            <person name="Sun H."/>
            <person name="Yadav J.S."/>
            <person name="Pangilinan J."/>
            <person name="Larsson K.H."/>
            <person name="Matsuura K."/>
            <person name="Barry K."/>
            <person name="Labutti K."/>
            <person name="Kuo R."/>
            <person name="Ohm R.A."/>
            <person name="Bhattacharya S.S."/>
            <person name="Shirouzu T."/>
            <person name="Yoshinaga Y."/>
            <person name="Martin F.M."/>
            <person name="Grigoriev I.V."/>
            <person name="Hibbett D.S."/>
        </authorList>
    </citation>
    <scope>NUCLEOTIDE SEQUENCE [LARGE SCALE GENOMIC DNA]</scope>
    <source>
        <strain evidence="4 5">CBS 109695</strain>
    </source>
</reference>
<name>A0A165ZMR6_9AGAM</name>
<dbReference type="EC" id="3.1.3.16" evidence="1"/>
<evidence type="ECO:0000313" key="4">
    <source>
        <dbReference type="EMBL" id="KZP10740.1"/>
    </source>
</evidence>
<evidence type="ECO:0000256" key="2">
    <source>
        <dbReference type="SAM" id="MobiDB-lite"/>
    </source>
</evidence>
<dbReference type="Proteomes" id="UP000076532">
    <property type="component" value="Unassembled WGS sequence"/>
</dbReference>
<feature type="non-terminal residue" evidence="4">
    <location>
        <position position="336"/>
    </location>
</feature>
<proteinExistence type="inferred from homology"/>
<comment type="cofactor">
    <cofactor evidence="1">
        <name>Mn(2+)</name>
        <dbReference type="ChEBI" id="CHEBI:29035"/>
    </cofactor>
</comment>
<feature type="compositionally biased region" description="Low complexity" evidence="2">
    <location>
        <begin position="226"/>
        <end position="247"/>
    </location>
</feature>
<comment type="catalytic activity">
    <reaction evidence="1">
        <text>O-phospho-L-threonyl-[protein] + H2O = L-threonyl-[protein] + phosphate</text>
        <dbReference type="Rhea" id="RHEA:47004"/>
        <dbReference type="Rhea" id="RHEA-COMP:11060"/>
        <dbReference type="Rhea" id="RHEA-COMP:11605"/>
        <dbReference type="ChEBI" id="CHEBI:15377"/>
        <dbReference type="ChEBI" id="CHEBI:30013"/>
        <dbReference type="ChEBI" id="CHEBI:43474"/>
        <dbReference type="ChEBI" id="CHEBI:61977"/>
        <dbReference type="EC" id="3.1.3.16"/>
    </reaction>
</comment>
<feature type="non-terminal residue" evidence="4">
    <location>
        <position position="1"/>
    </location>
</feature>
<dbReference type="PROSITE" id="PS51746">
    <property type="entry name" value="PPM_2"/>
    <property type="match status" value="1"/>
</dbReference>
<evidence type="ECO:0000256" key="1">
    <source>
        <dbReference type="RuleBase" id="RU366020"/>
    </source>
</evidence>
<dbReference type="GO" id="GO:0046872">
    <property type="term" value="F:metal ion binding"/>
    <property type="evidence" value="ECO:0007669"/>
    <property type="project" value="UniProtKB-UniRule"/>
</dbReference>
<dbReference type="InterPro" id="IPR036457">
    <property type="entry name" value="PPM-type-like_dom_sf"/>
</dbReference>
<comment type="catalytic activity">
    <reaction evidence="1">
        <text>O-phospho-L-seryl-[protein] + H2O = L-seryl-[protein] + phosphate</text>
        <dbReference type="Rhea" id="RHEA:20629"/>
        <dbReference type="Rhea" id="RHEA-COMP:9863"/>
        <dbReference type="Rhea" id="RHEA-COMP:11604"/>
        <dbReference type="ChEBI" id="CHEBI:15377"/>
        <dbReference type="ChEBI" id="CHEBI:29999"/>
        <dbReference type="ChEBI" id="CHEBI:43474"/>
        <dbReference type="ChEBI" id="CHEBI:83421"/>
        <dbReference type="EC" id="3.1.3.16"/>
    </reaction>
</comment>
<dbReference type="InterPro" id="IPR001932">
    <property type="entry name" value="PPM-type_phosphatase-like_dom"/>
</dbReference>
<dbReference type="Gene3D" id="3.60.40.10">
    <property type="entry name" value="PPM-type phosphatase domain"/>
    <property type="match status" value="1"/>
</dbReference>
<keyword evidence="1" id="KW-0479">Metal-binding</keyword>
<feature type="domain" description="PPM-type phosphatase" evidence="3">
    <location>
        <begin position="1"/>
        <end position="332"/>
    </location>
</feature>
<protein>
    <recommendedName>
        <fullName evidence="1">Protein phosphatase</fullName>
        <ecNumber evidence="1">3.1.3.16</ecNumber>
    </recommendedName>
</protein>
<dbReference type="SUPFAM" id="SSF81606">
    <property type="entry name" value="PP2C-like"/>
    <property type="match status" value="1"/>
</dbReference>
<keyword evidence="5" id="KW-1185">Reference proteome</keyword>
<evidence type="ECO:0000313" key="5">
    <source>
        <dbReference type="Proteomes" id="UP000076532"/>
    </source>
</evidence>
<keyword evidence="1" id="KW-0464">Manganese</keyword>
<dbReference type="OrthoDB" id="60843at2759"/>
<feature type="compositionally biased region" description="Basic and acidic residues" evidence="2">
    <location>
        <begin position="283"/>
        <end position="297"/>
    </location>
</feature>
<dbReference type="AlphaFoldDB" id="A0A165ZMR6"/>
<feature type="region of interest" description="Disordered" evidence="2">
    <location>
        <begin position="26"/>
        <end position="50"/>
    </location>
</feature>
<feature type="compositionally biased region" description="Low complexity" evidence="2">
    <location>
        <begin position="26"/>
        <end position="35"/>
    </location>
</feature>
<comment type="cofactor">
    <cofactor evidence="1">
        <name>Mg(2+)</name>
        <dbReference type="ChEBI" id="CHEBI:18420"/>
    </cofactor>
</comment>
<feature type="region of interest" description="Disordered" evidence="2">
    <location>
        <begin position="224"/>
        <end position="266"/>
    </location>
</feature>
<dbReference type="GO" id="GO:0004722">
    <property type="term" value="F:protein serine/threonine phosphatase activity"/>
    <property type="evidence" value="ECO:0007669"/>
    <property type="project" value="UniProtKB-EC"/>
</dbReference>
<dbReference type="InterPro" id="IPR039123">
    <property type="entry name" value="PPTC7"/>
</dbReference>
<comment type="similarity">
    <text evidence="1">Belongs to the PP2C family.</text>
</comment>
<feature type="region of interest" description="Disordered" evidence="2">
    <location>
        <begin position="280"/>
        <end position="306"/>
    </location>
</feature>
<dbReference type="EMBL" id="KV417674">
    <property type="protein sequence ID" value="KZP10740.1"/>
    <property type="molecule type" value="Genomic_DNA"/>
</dbReference>
<dbReference type="PANTHER" id="PTHR12320">
    <property type="entry name" value="PROTEIN PHOSPHATASE 2C"/>
    <property type="match status" value="1"/>
</dbReference>
<accession>A0A165ZMR6</accession>
<keyword evidence="1" id="KW-0378">Hydrolase</keyword>
<evidence type="ECO:0000259" key="3">
    <source>
        <dbReference type="PROSITE" id="PS51746"/>
    </source>
</evidence>
<gene>
    <name evidence="4" type="ORF">FIBSPDRAFT_674524</name>
</gene>